<evidence type="ECO:0000256" key="7">
    <source>
        <dbReference type="RuleBase" id="RU003943"/>
    </source>
</evidence>
<dbReference type="Pfam" id="PF00950">
    <property type="entry name" value="ABC-3"/>
    <property type="match status" value="1"/>
</dbReference>
<feature type="transmembrane region" description="Helical" evidence="8">
    <location>
        <begin position="56"/>
        <end position="81"/>
    </location>
</feature>
<dbReference type="CDD" id="cd06550">
    <property type="entry name" value="TM_ABC_iron-siderophores_like"/>
    <property type="match status" value="1"/>
</dbReference>
<feature type="transmembrane region" description="Helical" evidence="8">
    <location>
        <begin position="12"/>
        <end position="36"/>
    </location>
</feature>
<dbReference type="GO" id="GO:0043190">
    <property type="term" value="C:ATP-binding cassette (ABC) transporter complex"/>
    <property type="evidence" value="ECO:0007669"/>
    <property type="project" value="InterPro"/>
</dbReference>
<comment type="similarity">
    <text evidence="2 7">Belongs to the ABC-3 integral membrane protein family.</text>
</comment>
<dbReference type="FunFam" id="1.10.3470.10:FF:000003">
    <property type="entry name" value="Iron ABC transporter permease SitD"/>
    <property type="match status" value="1"/>
</dbReference>
<dbReference type="SUPFAM" id="SSF81345">
    <property type="entry name" value="ABC transporter involved in vitamin B12 uptake, BtuC"/>
    <property type="match status" value="1"/>
</dbReference>
<dbReference type="PANTHER" id="PTHR30477">
    <property type="entry name" value="ABC-TRANSPORTER METAL-BINDING PROTEIN"/>
    <property type="match status" value="1"/>
</dbReference>
<dbReference type="InterPro" id="IPR001626">
    <property type="entry name" value="ABC_TroCD"/>
</dbReference>
<keyword evidence="3" id="KW-0410">Iron transport</keyword>
<protein>
    <submittedName>
        <fullName evidence="9">Manganese/iron transport system permease protein</fullName>
    </submittedName>
</protein>
<keyword evidence="4 7" id="KW-0812">Transmembrane</keyword>
<organism evidence="9 10">
    <name type="scientific">Gilliamella bombicola</name>
    <dbReference type="NCBI Taxonomy" id="1798182"/>
    <lineage>
        <taxon>Bacteria</taxon>
        <taxon>Pseudomonadati</taxon>
        <taxon>Pseudomonadota</taxon>
        <taxon>Gammaproteobacteria</taxon>
        <taxon>Orbales</taxon>
        <taxon>Orbaceae</taxon>
        <taxon>Gilliamella</taxon>
    </lineage>
</organism>
<evidence type="ECO:0000256" key="2">
    <source>
        <dbReference type="ARBA" id="ARBA00008034"/>
    </source>
</evidence>
<evidence type="ECO:0000256" key="3">
    <source>
        <dbReference type="ARBA" id="ARBA00022496"/>
    </source>
</evidence>
<dbReference type="RefSeq" id="WP_091345945.1">
    <property type="nucleotide sequence ID" value="NZ_FMAQ01000001.1"/>
</dbReference>
<evidence type="ECO:0000256" key="5">
    <source>
        <dbReference type="ARBA" id="ARBA00022989"/>
    </source>
</evidence>
<keyword evidence="3" id="KW-0406">Ion transport</keyword>
<evidence type="ECO:0000256" key="6">
    <source>
        <dbReference type="ARBA" id="ARBA00023136"/>
    </source>
</evidence>
<dbReference type="EMBL" id="FMAQ01000001">
    <property type="protein sequence ID" value="SCB72015.1"/>
    <property type="molecule type" value="Genomic_DNA"/>
</dbReference>
<dbReference type="STRING" id="1798182.GA0061081_10138"/>
<feature type="transmembrane region" description="Helical" evidence="8">
    <location>
        <begin position="93"/>
        <end position="114"/>
    </location>
</feature>
<proteinExistence type="inferred from homology"/>
<dbReference type="Proteomes" id="UP000199670">
    <property type="component" value="Unassembled WGS sequence"/>
</dbReference>
<keyword evidence="7" id="KW-0813">Transport</keyword>
<keyword evidence="10" id="KW-1185">Reference proteome</keyword>
<feature type="transmembrane region" description="Helical" evidence="8">
    <location>
        <begin position="173"/>
        <end position="190"/>
    </location>
</feature>
<dbReference type="GO" id="GO:0010043">
    <property type="term" value="P:response to zinc ion"/>
    <property type="evidence" value="ECO:0007669"/>
    <property type="project" value="TreeGrafter"/>
</dbReference>
<dbReference type="PANTHER" id="PTHR30477:SF13">
    <property type="entry name" value="IRON TRANSPORT SYSTEM MEMBRANE PROTEIN HI_0360-RELATED"/>
    <property type="match status" value="1"/>
</dbReference>
<accession>A0A1C3YPJ6</accession>
<dbReference type="InterPro" id="IPR037294">
    <property type="entry name" value="ABC_BtuC-like"/>
</dbReference>
<evidence type="ECO:0000313" key="10">
    <source>
        <dbReference type="Proteomes" id="UP000199670"/>
    </source>
</evidence>
<dbReference type="GO" id="GO:0055085">
    <property type="term" value="P:transmembrane transport"/>
    <property type="evidence" value="ECO:0007669"/>
    <property type="project" value="InterPro"/>
</dbReference>
<reference evidence="10" key="1">
    <citation type="submission" date="2016-08" db="EMBL/GenBank/DDBJ databases">
        <authorList>
            <person name="Varghese N."/>
            <person name="Submissions Spin"/>
        </authorList>
    </citation>
    <scope>NUCLEOTIDE SEQUENCE [LARGE SCALE GENOMIC DNA]</scope>
    <source>
        <strain evidence="10">R-53248</strain>
    </source>
</reference>
<sequence length="288" mass="31143">MELLLEPFTYGFMLKAIWVSSIVGAACAFLSAFLMLKGWSLMGDALSHSVVPGVAGAYALGVPYSVGAFFTGLLAALAITLVRAFTRLKADAIIGFIFSTFFAVGLLIISLNPTSINAQTIIFGNILGIDDSDMWQVQIIILVSFILLFFFWKDLLVVFFDETHARSIGLKPLPLKILFFTILSACTVAALQTVGAILVIAMVITPGATAYLLTNRFSHLLIISVLIGAITSAIGAWISYFLNGETGGVIVTLQTLIFIAAFLFAPQQGLIVNRLRIRQSRLNKRGLV</sequence>
<gene>
    <name evidence="9" type="ORF">GA0061081_10138</name>
</gene>
<comment type="subcellular location">
    <subcellularLocation>
        <location evidence="7">Cell membrane</location>
        <topology evidence="7">Multi-pass membrane protein</topology>
    </subcellularLocation>
    <subcellularLocation>
        <location evidence="1">Membrane</location>
        <topology evidence="1">Multi-pass membrane protein</topology>
    </subcellularLocation>
</comment>
<dbReference type="GO" id="GO:0006826">
    <property type="term" value="P:iron ion transport"/>
    <property type="evidence" value="ECO:0007669"/>
    <property type="project" value="UniProtKB-KW"/>
</dbReference>
<evidence type="ECO:0000313" key="9">
    <source>
        <dbReference type="EMBL" id="SCB72015.1"/>
    </source>
</evidence>
<keyword evidence="6 8" id="KW-0472">Membrane</keyword>
<evidence type="ECO:0000256" key="4">
    <source>
        <dbReference type="ARBA" id="ARBA00022692"/>
    </source>
</evidence>
<feature type="transmembrane region" description="Helical" evidence="8">
    <location>
        <begin position="196"/>
        <end position="213"/>
    </location>
</feature>
<feature type="transmembrane region" description="Helical" evidence="8">
    <location>
        <begin position="220"/>
        <end position="242"/>
    </location>
</feature>
<dbReference type="GO" id="GO:0071281">
    <property type="term" value="P:cellular response to iron ion"/>
    <property type="evidence" value="ECO:0007669"/>
    <property type="project" value="UniProtKB-ARBA"/>
</dbReference>
<dbReference type="Gene3D" id="1.10.3470.10">
    <property type="entry name" value="ABC transporter involved in vitamin B12 uptake, BtuC"/>
    <property type="match status" value="1"/>
</dbReference>
<keyword evidence="5 8" id="KW-1133">Transmembrane helix</keyword>
<keyword evidence="3" id="KW-0408">Iron</keyword>
<name>A0A1C3YPJ6_9GAMM</name>
<evidence type="ECO:0000256" key="1">
    <source>
        <dbReference type="ARBA" id="ARBA00004141"/>
    </source>
</evidence>
<feature type="transmembrane region" description="Helical" evidence="8">
    <location>
        <begin position="248"/>
        <end position="272"/>
    </location>
</feature>
<evidence type="ECO:0000256" key="8">
    <source>
        <dbReference type="SAM" id="Phobius"/>
    </source>
</evidence>
<dbReference type="OrthoDB" id="9804300at2"/>
<feature type="transmembrane region" description="Helical" evidence="8">
    <location>
        <begin position="134"/>
        <end position="152"/>
    </location>
</feature>
<dbReference type="AlphaFoldDB" id="A0A1C3YPJ6"/>